<comment type="caution">
    <text evidence="4">The sequence shown here is derived from an EMBL/GenBank/DDBJ whole genome shotgun (WGS) entry which is preliminary data.</text>
</comment>
<reference evidence="4 5" key="1">
    <citation type="submission" date="2017-08" db="EMBL/GenBank/DDBJ databases">
        <title>Acidophilic green algal genome provides insights into adaptation to an acidic environment.</title>
        <authorList>
            <person name="Hirooka S."/>
            <person name="Hirose Y."/>
            <person name="Kanesaki Y."/>
            <person name="Higuchi S."/>
            <person name="Fujiwara T."/>
            <person name="Onuma R."/>
            <person name="Era A."/>
            <person name="Ohbayashi R."/>
            <person name="Uzuka A."/>
            <person name="Nozaki H."/>
            <person name="Yoshikawa H."/>
            <person name="Miyagishima S.Y."/>
        </authorList>
    </citation>
    <scope>NUCLEOTIDE SEQUENCE [LARGE SCALE GENOMIC DNA]</scope>
    <source>
        <strain evidence="4 5">NIES-2499</strain>
    </source>
</reference>
<dbReference type="EMBL" id="BEGY01000003">
    <property type="protein sequence ID" value="GAX73472.1"/>
    <property type="molecule type" value="Genomic_DNA"/>
</dbReference>
<evidence type="ECO:0000313" key="4">
    <source>
        <dbReference type="EMBL" id="GAX73472.1"/>
    </source>
</evidence>
<dbReference type="InterPro" id="IPR000571">
    <property type="entry name" value="Znf_CCCH"/>
</dbReference>
<evidence type="ECO:0000256" key="1">
    <source>
        <dbReference type="PROSITE-ProRule" id="PRU00723"/>
    </source>
</evidence>
<feature type="region of interest" description="Disordered" evidence="2">
    <location>
        <begin position="475"/>
        <end position="505"/>
    </location>
</feature>
<organism evidence="4 5">
    <name type="scientific">Chlamydomonas eustigma</name>
    <dbReference type="NCBI Taxonomy" id="1157962"/>
    <lineage>
        <taxon>Eukaryota</taxon>
        <taxon>Viridiplantae</taxon>
        <taxon>Chlorophyta</taxon>
        <taxon>core chlorophytes</taxon>
        <taxon>Chlorophyceae</taxon>
        <taxon>CS clade</taxon>
        <taxon>Chlamydomonadales</taxon>
        <taxon>Chlamydomonadaceae</taxon>
        <taxon>Chlamydomonas</taxon>
    </lineage>
</organism>
<feature type="region of interest" description="Disordered" evidence="2">
    <location>
        <begin position="583"/>
        <end position="614"/>
    </location>
</feature>
<dbReference type="PROSITE" id="PS50103">
    <property type="entry name" value="ZF_C3H1"/>
    <property type="match status" value="1"/>
</dbReference>
<feature type="domain" description="C3H1-type" evidence="3">
    <location>
        <begin position="5"/>
        <end position="27"/>
    </location>
</feature>
<accession>A0A250WS25</accession>
<protein>
    <recommendedName>
        <fullName evidence="3">C3H1-type domain-containing protein</fullName>
    </recommendedName>
</protein>
<dbReference type="InterPro" id="IPR050410">
    <property type="entry name" value="CCR4/nocturin_mRNA_transcr"/>
</dbReference>
<dbReference type="GO" id="GO:0008270">
    <property type="term" value="F:zinc ion binding"/>
    <property type="evidence" value="ECO:0007669"/>
    <property type="project" value="UniProtKB-KW"/>
</dbReference>
<evidence type="ECO:0000259" key="3">
    <source>
        <dbReference type="PROSITE" id="PS50103"/>
    </source>
</evidence>
<dbReference type="OrthoDB" id="428734at2759"/>
<gene>
    <name evidence="4" type="ORF">CEUSTIGMA_g924.t1</name>
</gene>
<evidence type="ECO:0000256" key="2">
    <source>
        <dbReference type="SAM" id="MobiDB-lite"/>
    </source>
</evidence>
<dbReference type="InterPro" id="IPR036691">
    <property type="entry name" value="Endo/exonu/phosph_ase_sf"/>
</dbReference>
<dbReference type="Gene3D" id="4.10.1000.10">
    <property type="entry name" value="Zinc finger, CCCH-type"/>
    <property type="match status" value="1"/>
</dbReference>
<evidence type="ECO:0000313" key="5">
    <source>
        <dbReference type="Proteomes" id="UP000232323"/>
    </source>
</evidence>
<dbReference type="PANTHER" id="PTHR12121">
    <property type="entry name" value="CARBON CATABOLITE REPRESSOR PROTEIN 4"/>
    <property type="match status" value="1"/>
</dbReference>
<keyword evidence="5" id="KW-1185">Reference proteome</keyword>
<keyword evidence="1" id="KW-0479">Metal-binding</keyword>
<dbReference type="Gene3D" id="3.60.10.10">
    <property type="entry name" value="Endonuclease/exonuclease/phosphatase"/>
    <property type="match status" value="3"/>
</dbReference>
<dbReference type="SUPFAM" id="SSF56219">
    <property type="entry name" value="DNase I-like"/>
    <property type="match status" value="1"/>
</dbReference>
<keyword evidence="1" id="KW-0862">Zinc</keyword>
<name>A0A250WS25_9CHLO</name>
<feature type="region of interest" description="Disordered" evidence="2">
    <location>
        <begin position="29"/>
        <end position="75"/>
    </location>
</feature>
<feature type="compositionally biased region" description="Polar residues" evidence="2">
    <location>
        <begin position="29"/>
        <end position="40"/>
    </location>
</feature>
<sequence>MHIEFCRNFLRGQCQFGSCCRYLHDGTSPYSSTSQDQLFSTERRPYPGRRSPRPHDGDAHGHAPKRQKSSSRESGKLFKFSDRLWSNESTQAHQAKISGRLLGGSFRIMSYNILAESYALSYAPSLYPATPVGCLPWTLRLPLLLGEVDHWKPDVVCMQEVDVFDQLQVPMRRLGYVGVNVARTGDRSDGCATFWLQQRFRAVDVLPVQMNEYGLKDNVALLVMLAPVSALQGPSVPIVMNPTDNDVNGIATSTGQQVHEEEWAQHNYSDSRADNLISNGRRQHLRFDDDDQPSAALAVCQRDGVSATTEDMKQGPDTYQGYPESDLVDIGVDAGTEATSGPAHAVEKVLSSPYLLVANTHLLFNPNRGDIKLGQLRVILDRVEHLTRRTAGRTDSQVAVVFSGDFNSTPGSPLYDFLDQGSLHFASKDRRNLSGQVEGYGYRQYFHDLRRGVPTLVPYTKYGAAANAPSHDALGVSPACPDRSSSQDQATATCGGASEQTPSRIRNAAESWYGPYHARMYSPWQQGPAQGQQQQQQHTPVAPHCPQPISNSSHSMSAPQLLQLNVGINDRINSGILRQYTPGLKHYTPGSSAPSSGRQGSKGRASQSPRWKSGLQRLGWDDEALISVLGSRRAAEEAIEQAERAEGRFLDGTGQDGGTLYQFGKLNSTDGEDFMSARASNVAEDPVDVAEDDLLSCSHGLSFASAYHEVCGQEPAFTTCHNRYIGTVDYLWYSKEAVQEAVQEAGEGHLRDKSSLDNLVDSNQQVHINRHVDESVGGLSALFHTSTAGGSLPCVAHKGIMELLPVRVLLPPDARALPHGLPNPGWPSDHVSLVCDFQFARKSESC</sequence>
<dbReference type="AlphaFoldDB" id="A0A250WS25"/>
<feature type="compositionally biased region" description="Low complexity" evidence="2">
    <location>
        <begin position="525"/>
        <end position="537"/>
    </location>
</feature>
<feature type="compositionally biased region" description="Polar residues" evidence="2">
    <location>
        <begin position="483"/>
        <end position="504"/>
    </location>
</feature>
<dbReference type="GO" id="GO:0000175">
    <property type="term" value="F:3'-5'-RNA exonuclease activity"/>
    <property type="evidence" value="ECO:0007669"/>
    <property type="project" value="TreeGrafter"/>
</dbReference>
<feature type="compositionally biased region" description="Polar residues" evidence="2">
    <location>
        <begin position="589"/>
        <end position="610"/>
    </location>
</feature>
<feature type="region of interest" description="Disordered" evidence="2">
    <location>
        <begin position="523"/>
        <end position="555"/>
    </location>
</feature>
<dbReference type="Proteomes" id="UP000232323">
    <property type="component" value="Unassembled WGS sequence"/>
</dbReference>
<proteinExistence type="predicted"/>
<feature type="zinc finger region" description="C3H1-type" evidence="1">
    <location>
        <begin position="5"/>
        <end position="27"/>
    </location>
</feature>
<keyword evidence="1" id="KW-0863">Zinc-finger</keyword>
<dbReference type="PANTHER" id="PTHR12121:SF100">
    <property type="entry name" value="POLY(A)-SPECIFIC RIBONUCLEASE"/>
    <property type="match status" value="1"/>
</dbReference>